<feature type="domain" description="HIT" evidence="2">
    <location>
        <begin position="42"/>
        <end position="117"/>
    </location>
</feature>
<evidence type="ECO:0000313" key="4">
    <source>
        <dbReference type="Proteomes" id="UP001596505"/>
    </source>
</evidence>
<dbReference type="GO" id="GO:0032259">
    <property type="term" value="P:methylation"/>
    <property type="evidence" value="ECO:0007669"/>
    <property type="project" value="UniProtKB-KW"/>
</dbReference>
<dbReference type="Proteomes" id="UP001596505">
    <property type="component" value="Unassembled WGS sequence"/>
</dbReference>
<gene>
    <name evidence="3" type="ORF">ACFQRG_12690</name>
</gene>
<proteinExistence type="predicted"/>
<dbReference type="GO" id="GO:0008168">
    <property type="term" value="F:methyltransferase activity"/>
    <property type="evidence" value="ECO:0007669"/>
    <property type="project" value="UniProtKB-KW"/>
</dbReference>
<dbReference type="EMBL" id="JBHTCO010000015">
    <property type="protein sequence ID" value="MFC7393812.1"/>
    <property type="molecule type" value="Genomic_DNA"/>
</dbReference>
<evidence type="ECO:0000313" key="3">
    <source>
        <dbReference type="EMBL" id="MFC7393812.1"/>
    </source>
</evidence>
<evidence type="ECO:0000259" key="2">
    <source>
        <dbReference type="PROSITE" id="PS51084"/>
    </source>
</evidence>
<keyword evidence="4" id="KW-1185">Reference proteome</keyword>
<protein>
    <submittedName>
        <fullName evidence="3">HIT family protein</fullName>
        <ecNumber evidence="3">2.1.1.-</ecNumber>
    </submittedName>
</protein>
<dbReference type="InterPro" id="IPR052908">
    <property type="entry name" value="AP-4-A_phosphorylase"/>
</dbReference>
<keyword evidence="3" id="KW-0489">Methyltransferase</keyword>
<dbReference type="RefSeq" id="WP_380966511.1">
    <property type="nucleotide sequence ID" value="NZ_JBHTCO010000015.1"/>
</dbReference>
<dbReference type="PROSITE" id="PS00892">
    <property type="entry name" value="HIT_1"/>
    <property type="match status" value="1"/>
</dbReference>
<dbReference type="SUPFAM" id="SSF54197">
    <property type="entry name" value="HIT-like"/>
    <property type="match status" value="1"/>
</dbReference>
<reference evidence="4" key="1">
    <citation type="journal article" date="2019" name="Int. J. Syst. Evol. Microbiol.">
        <title>The Global Catalogue of Microorganisms (GCM) 10K type strain sequencing project: providing services to taxonomists for standard genome sequencing and annotation.</title>
        <authorList>
            <consortium name="The Broad Institute Genomics Platform"/>
            <consortium name="The Broad Institute Genome Sequencing Center for Infectious Disease"/>
            <person name="Wu L."/>
            <person name="Ma J."/>
        </authorList>
    </citation>
    <scope>NUCLEOTIDE SEQUENCE [LARGE SCALE GENOMIC DNA]</scope>
    <source>
        <strain evidence="4">CGMCC 1.16305</strain>
    </source>
</reference>
<organism evidence="3 4">
    <name type="scientific">Scopulibacillus cellulosilyticus</name>
    <dbReference type="NCBI Taxonomy" id="2665665"/>
    <lineage>
        <taxon>Bacteria</taxon>
        <taxon>Bacillati</taxon>
        <taxon>Bacillota</taxon>
        <taxon>Bacilli</taxon>
        <taxon>Bacillales</taxon>
        <taxon>Sporolactobacillaceae</taxon>
        <taxon>Scopulibacillus</taxon>
    </lineage>
</organism>
<dbReference type="Gene3D" id="3.30.428.10">
    <property type="entry name" value="HIT-like"/>
    <property type="match status" value="1"/>
</dbReference>
<dbReference type="Pfam" id="PF01230">
    <property type="entry name" value="HIT"/>
    <property type="match status" value="1"/>
</dbReference>
<name>A0ABW2PWP3_9BACL</name>
<dbReference type="PANTHER" id="PTHR42997">
    <property type="entry name" value="HIT FAMILY HYDROLASE"/>
    <property type="match status" value="1"/>
</dbReference>
<comment type="caution">
    <text evidence="3">The sequence shown here is derived from an EMBL/GenBank/DDBJ whole genome shotgun (WGS) entry which is preliminary data.</text>
</comment>
<evidence type="ECO:0000256" key="1">
    <source>
        <dbReference type="PROSITE-ProRule" id="PRU00464"/>
    </source>
</evidence>
<feature type="short sequence motif" description="Histidine triad motif" evidence="1">
    <location>
        <begin position="102"/>
        <end position="106"/>
    </location>
</feature>
<dbReference type="PROSITE" id="PS51084">
    <property type="entry name" value="HIT_2"/>
    <property type="match status" value="1"/>
</dbReference>
<dbReference type="InterPro" id="IPR036265">
    <property type="entry name" value="HIT-like_sf"/>
</dbReference>
<dbReference type="InterPro" id="IPR019808">
    <property type="entry name" value="Histidine_triad_CS"/>
</dbReference>
<dbReference type="EC" id="2.1.1.-" evidence="3"/>
<dbReference type="InterPro" id="IPR011146">
    <property type="entry name" value="HIT-like"/>
</dbReference>
<dbReference type="PANTHER" id="PTHR42997:SF1">
    <property type="entry name" value="AP-4-A PHOSPHORYLASE"/>
    <property type="match status" value="1"/>
</dbReference>
<sequence>MREDCVFCNPKLETNQKVIISNKYCIFLQLEQADVKGSQLEGAGVIVPRKHRETVFDLTIDEWQATYELLRDVKKYLDGKYQPKGYNLGWNCGEVGGQHILHSHFHVIPRYEDEPLAGKGIRYLLKGPENKRKT</sequence>
<accession>A0ABW2PWP3</accession>
<keyword evidence="3" id="KW-0808">Transferase</keyword>